<dbReference type="RefSeq" id="YP_002154708.1">
    <property type="nucleotide sequence ID" value="NC_011183.1"/>
</dbReference>
<dbReference type="EMBL" id="EU916176">
    <property type="protein sequence ID" value="ACH46838.1"/>
    <property type="molecule type" value="Genomic_DNA"/>
</dbReference>
<evidence type="ECO:0000313" key="1">
    <source>
        <dbReference type="EMBL" id="ACH46838.1"/>
    </source>
</evidence>
<protein>
    <submittedName>
        <fullName evidence="1">Uncharacterized protein</fullName>
    </submittedName>
</protein>
<proteinExistence type="predicted"/>
<reference evidence="1 2" key="1">
    <citation type="journal article" date="2009" name="Virology">
        <title>Genomic analysis of the smallest giant virus--Feldmannia sp. virus 158.</title>
        <authorList>
            <person name="Schroeder D.C."/>
            <person name="Park Y."/>
            <person name="Yoon H.M."/>
            <person name="Lee Y.S."/>
            <person name="Kang S.W."/>
            <person name="Meints R.H."/>
            <person name="Ivey R.G."/>
            <person name="Choi T.J."/>
        </authorList>
    </citation>
    <scope>NUCLEOTIDE SEQUENCE [LARGE SCALE GENOMIC DNA]</scope>
    <source>
        <strain evidence="1">FsV-158</strain>
    </source>
</reference>
<name>B5LWH5_9PHYC</name>
<organism evidence="1 2">
    <name type="scientific">Feldmannia species virus</name>
    <dbReference type="NCBI Taxonomy" id="39420"/>
    <lineage>
        <taxon>Viruses</taxon>
        <taxon>Varidnaviria</taxon>
        <taxon>Bamfordvirae</taxon>
        <taxon>Nucleocytoviricota</taxon>
        <taxon>Megaviricetes</taxon>
        <taxon>Algavirales</taxon>
        <taxon>Phycodnaviridae</taxon>
        <taxon>Phaeovirus</taxon>
        <taxon>Phaeovirus feldmanniae</taxon>
    </lineage>
</organism>
<dbReference type="GeneID" id="6804869"/>
<accession>B5LWH5</accession>
<dbReference type="KEGG" id="vg:6804869"/>
<dbReference type="Proteomes" id="UP000204092">
    <property type="component" value="Segment"/>
</dbReference>
<keyword evidence="2" id="KW-1185">Reference proteome</keyword>
<evidence type="ECO:0000313" key="2">
    <source>
        <dbReference type="Proteomes" id="UP000204092"/>
    </source>
</evidence>
<sequence>MSETSPFLFGFVDTSSLGCMSCGDVVHGEVVNIGDLVCSSFSYDEESGEAREVSRDDVIVDSSSGSVSFRSSVRSKNSTMQPVLISASSQSCVKSSTDNELFTTLTLDGGISWDSSTACLYLSADKLFRFRFAESDGVNPSRLILEALGSENGGGTYLPKAEFTSE</sequence>